<evidence type="ECO:0000259" key="7">
    <source>
        <dbReference type="Pfam" id="PF16090"/>
    </source>
</evidence>
<accession>A0A158PPQ1</accession>
<feature type="region of interest" description="Disordered" evidence="6">
    <location>
        <begin position="30"/>
        <end position="79"/>
    </location>
</feature>
<dbReference type="Pfam" id="PF16090">
    <property type="entry name" value="DUF4819"/>
    <property type="match status" value="1"/>
</dbReference>
<dbReference type="InterPro" id="IPR032147">
    <property type="entry name" value="Cic_dom"/>
</dbReference>
<reference evidence="8" key="1">
    <citation type="submission" date="2016-04" db="UniProtKB">
        <authorList>
            <consortium name="WormBaseParasite"/>
        </authorList>
    </citation>
    <scope>IDENTIFICATION</scope>
</reference>
<keyword evidence="2" id="KW-0805">Transcription regulation</keyword>
<feature type="compositionally biased region" description="Low complexity" evidence="6">
    <location>
        <begin position="491"/>
        <end position="517"/>
    </location>
</feature>
<keyword evidence="3" id="KW-0238">DNA-binding</keyword>
<evidence type="ECO:0000256" key="4">
    <source>
        <dbReference type="ARBA" id="ARBA00023163"/>
    </source>
</evidence>
<dbReference type="GO" id="GO:0000981">
    <property type="term" value="F:DNA-binding transcription factor activity, RNA polymerase II-specific"/>
    <property type="evidence" value="ECO:0007669"/>
    <property type="project" value="TreeGrafter"/>
</dbReference>
<feature type="region of interest" description="Disordered" evidence="6">
    <location>
        <begin position="344"/>
        <end position="430"/>
    </location>
</feature>
<dbReference type="GO" id="GO:0005634">
    <property type="term" value="C:nucleus"/>
    <property type="evidence" value="ECO:0007669"/>
    <property type="project" value="TreeGrafter"/>
</dbReference>
<keyword evidence="1" id="KW-0597">Phosphoprotein</keyword>
<dbReference type="InterPro" id="IPR052412">
    <property type="entry name" value="CC-Dev_Transcription_Reg"/>
</dbReference>
<dbReference type="AlphaFoldDB" id="A0A158PPQ1"/>
<evidence type="ECO:0000256" key="2">
    <source>
        <dbReference type="ARBA" id="ARBA00023015"/>
    </source>
</evidence>
<dbReference type="WBParaSite" id="ASIM_0001523701-mRNA-1">
    <property type="protein sequence ID" value="ASIM_0001523701-mRNA-1"/>
    <property type="gene ID" value="ASIM_0001523701"/>
</dbReference>
<feature type="compositionally biased region" description="Polar residues" evidence="6">
    <location>
        <begin position="344"/>
        <end position="363"/>
    </location>
</feature>
<evidence type="ECO:0000256" key="6">
    <source>
        <dbReference type="SAM" id="MobiDB-lite"/>
    </source>
</evidence>
<evidence type="ECO:0000256" key="5">
    <source>
        <dbReference type="ARBA" id="ARBA00023242"/>
    </source>
</evidence>
<feature type="compositionally biased region" description="Low complexity" evidence="6">
    <location>
        <begin position="31"/>
        <end position="40"/>
    </location>
</feature>
<evidence type="ECO:0000313" key="8">
    <source>
        <dbReference type="WBParaSite" id="ASIM_0001523701-mRNA-1"/>
    </source>
</evidence>
<evidence type="ECO:0000256" key="3">
    <source>
        <dbReference type="ARBA" id="ARBA00023125"/>
    </source>
</evidence>
<dbReference type="PANTHER" id="PTHR13059:SF10">
    <property type="entry name" value="HMG BOX TRANSCRIPTION FACTOR BBX"/>
    <property type="match status" value="1"/>
</dbReference>
<feature type="compositionally biased region" description="Polar residues" evidence="6">
    <location>
        <begin position="389"/>
        <end position="407"/>
    </location>
</feature>
<dbReference type="PANTHER" id="PTHR13059">
    <property type="entry name" value="HMG-BOX TRANSCRIPTION FACTOR BBX"/>
    <property type="match status" value="1"/>
</dbReference>
<proteinExistence type="predicted"/>
<keyword evidence="4" id="KW-0804">Transcription</keyword>
<evidence type="ECO:0000256" key="1">
    <source>
        <dbReference type="ARBA" id="ARBA00022553"/>
    </source>
</evidence>
<feature type="region of interest" description="Disordered" evidence="6">
    <location>
        <begin position="445"/>
        <end position="517"/>
    </location>
</feature>
<feature type="compositionally biased region" description="Low complexity" evidence="6">
    <location>
        <begin position="445"/>
        <end position="483"/>
    </location>
</feature>
<organism evidence="8">
    <name type="scientific">Anisakis simplex</name>
    <name type="common">Herring worm</name>
    <dbReference type="NCBI Taxonomy" id="6269"/>
    <lineage>
        <taxon>Eukaryota</taxon>
        <taxon>Metazoa</taxon>
        <taxon>Ecdysozoa</taxon>
        <taxon>Nematoda</taxon>
        <taxon>Chromadorea</taxon>
        <taxon>Rhabditida</taxon>
        <taxon>Spirurina</taxon>
        <taxon>Ascaridomorpha</taxon>
        <taxon>Ascaridoidea</taxon>
        <taxon>Anisakidae</taxon>
        <taxon>Anisakis</taxon>
        <taxon>Anisakis simplex complex</taxon>
    </lineage>
</organism>
<feature type="domain" description="Protein capicua homolog-like" evidence="7">
    <location>
        <begin position="259"/>
        <end position="337"/>
    </location>
</feature>
<protein>
    <submittedName>
        <fullName evidence="8">HMG box transcription factor BBX (inferred by orthology to a human protein)</fullName>
    </submittedName>
</protein>
<name>A0A158PPQ1_ANISI</name>
<keyword evidence="5" id="KW-0539">Nucleus</keyword>
<feature type="compositionally biased region" description="Low complexity" evidence="6">
    <location>
        <begin position="408"/>
        <end position="429"/>
    </location>
</feature>
<dbReference type="GO" id="GO:0000977">
    <property type="term" value="F:RNA polymerase II transcription regulatory region sequence-specific DNA binding"/>
    <property type="evidence" value="ECO:0007669"/>
    <property type="project" value="TreeGrafter"/>
</dbReference>
<sequence>LHYIRAIYDVLSLVFTNNYLVMNIMDPINNSKPSSQSSSSTKMRDESSSIHPKLRAKRRTTDDAVGGGGAAAGACGSNASRSCSSSHLSCSMSSSSSCSSTVPSSEQHLKHLMPPFYSYKNSNAANNTNNKLLSTDSPSSLSSISPTQSSFISNLNSISSSSNNFQFETLALMEQIKQRNLGLEIVSTTNQSESSSDLNVNLQEWKGTRVLAHLTDIDGYLPACIKDVRNNKDVIVQFDSGREHVFEDVMSRSSREQPDIVADQAPSPDSINVSDTLCVKWKGEESIYRLADVIKKLNSPARFQVRLLNQPLSENQPVWLPRANVRLMRPPWYDELAAVGSCNNSAQENRDNGSNTPQCLQTKSSSSDVADSDEDDEQIKDEQVDAVSDLNNFSGNSTPHSTSILFTSNSNNQNSNNNSNNNNNNSNGNKRSAQLIGILHQASSSSSQYSLISPPSISSDSNNNNNINNNNNNDNSNINNSNIMIMDDESSSYQQQTPTSSNLHSSSSSSNPATNSAHHISTAIAASLAMQQQQRYKKGEIVTTPGGIRKKFNGKQWRRLCSKEGCNKESQRRGYCSRHLSLKGKSIRSEAAANAIAIGLSSTLSSANASAAAVIDWRRSSPTSSSYSTSDLSNLIPTSTKFDENDIANTLLNLRNPTAHLAYVGVNGSSAAANSFANNTQFHLNLSNTLVDQHNTSSSSSSYPEPHDLLPLIDIPLSVNTAAADFIHSVRLFLLMAIINLGCSQGTRFRFSLIVDRVCGELIAPRVVGTMSTPDVHSWRQNAVRPLLTNDSRAVRCLIDENKCAAKMEEDDSIVNSSAFTSFKQNFIESSSNGVDNCFESDHFNYNEQTTAEEDVNFSLNNTDCNNNDSNATFLLTPPSSFINQTPTPSGSSKELLDTTTVPWHQLVPHLQKRYCDDSIQEKSTSSRHTPHEIVIFNHHNYSFVIAAAQLM</sequence>
<feature type="compositionally biased region" description="Acidic residues" evidence="6">
    <location>
        <begin position="370"/>
        <end position="379"/>
    </location>
</feature>